<feature type="binding site" evidence="9">
    <location>
        <position position="256"/>
    </location>
    <ligand>
        <name>Ca(2+)</name>
        <dbReference type="ChEBI" id="CHEBI:29108"/>
        <label>2</label>
    </ligand>
</feature>
<evidence type="ECO:0000256" key="9">
    <source>
        <dbReference type="PIRSR" id="PIRSR601621-2"/>
    </source>
</evidence>
<dbReference type="EC" id="1.11.1.-" evidence="12"/>
<evidence type="ECO:0000256" key="12">
    <source>
        <dbReference type="RuleBase" id="RU363051"/>
    </source>
</evidence>
<comment type="cofactor">
    <cofactor evidence="9 12">
        <name>Ca(2+)</name>
        <dbReference type="ChEBI" id="CHEBI:29108"/>
    </cofactor>
    <text evidence="9 12">Binds 2 calcium ions per subunit.</text>
</comment>
<keyword evidence="11" id="KW-1015">Disulfide bond</keyword>
<keyword evidence="2 12" id="KW-0575">Peroxidase</keyword>
<feature type="active site" description="Proton acceptor" evidence="8">
    <location>
        <position position="132"/>
    </location>
</feature>
<feature type="binding site" evidence="9">
    <location>
        <position position="133"/>
    </location>
    <ligand>
        <name>Ca(2+)</name>
        <dbReference type="ChEBI" id="CHEBI:29108"/>
        <label>1</label>
    </ligand>
</feature>
<comment type="similarity">
    <text evidence="1 12">Belongs to the peroxidase family. Ligninase subfamily.</text>
</comment>
<dbReference type="FunFam" id="1.10.520.10:FF:000021">
    <property type="entry name" value="Peroxidase"/>
    <property type="match status" value="1"/>
</dbReference>
<dbReference type="PANTHER" id="PTHR31356:SF66">
    <property type="entry name" value="CATALASE-PEROXIDASE"/>
    <property type="match status" value="1"/>
</dbReference>
<evidence type="ECO:0000256" key="8">
    <source>
        <dbReference type="PIRSR" id="PIRSR601621-1"/>
    </source>
</evidence>
<evidence type="ECO:0000259" key="13">
    <source>
        <dbReference type="PROSITE" id="PS50873"/>
    </source>
</evidence>
<organism evidence="14 15">
    <name type="scientific">Lentithecium fluviatile CBS 122367</name>
    <dbReference type="NCBI Taxonomy" id="1168545"/>
    <lineage>
        <taxon>Eukaryota</taxon>
        <taxon>Fungi</taxon>
        <taxon>Dikarya</taxon>
        <taxon>Ascomycota</taxon>
        <taxon>Pezizomycotina</taxon>
        <taxon>Dothideomycetes</taxon>
        <taxon>Pleosporomycetidae</taxon>
        <taxon>Pleosporales</taxon>
        <taxon>Massarineae</taxon>
        <taxon>Lentitheciaceae</taxon>
        <taxon>Lentithecium</taxon>
    </lineage>
</organism>
<dbReference type="PANTHER" id="PTHR31356">
    <property type="entry name" value="THYLAKOID LUMENAL 29 KDA PROTEIN, CHLOROPLASTIC-RELATED"/>
    <property type="match status" value="1"/>
</dbReference>
<keyword evidence="7" id="KW-0325">Glycoprotein</keyword>
<keyword evidence="5 12" id="KW-0560">Oxidoreductase</keyword>
<evidence type="ECO:0000256" key="6">
    <source>
        <dbReference type="ARBA" id="ARBA00023004"/>
    </source>
</evidence>
<proteinExistence type="inferred from homology"/>
<dbReference type="Gene3D" id="1.10.520.10">
    <property type="match status" value="1"/>
</dbReference>
<feature type="binding site" evidence="9">
    <location>
        <position position="145"/>
    </location>
    <ligand>
        <name>Ca(2+)</name>
        <dbReference type="ChEBI" id="CHEBI:29108"/>
        <label>1</label>
    </ligand>
</feature>
<dbReference type="Gene3D" id="1.10.420.10">
    <property type="entry name" value="Peroxidase, domain 2"/>
    <property type="match status" value="1"/>
</dbReference>
<feature type="binding site" description="axial binding residue" evidence="9">
    <location>
        <position position="255"/>
    </location>
    <ligand>
        <name>heme b</name>
        <dbReference type="ChEBI" id="CHEBI:60344"/>
    </ligand>
    <ligandPart>
        <name>Fe</name>
        <dbReference type="ChEBI" id="CHEBI:18248"/>
    </ligandPart>
</feature>
<dbReference type="GO" id="GO:0046872">
    <property type="term" value="F:metal ion binding"/>
    <property type="evidence" value="ECO:0007669"/>
    <property type="project" value="UniProtKB-UniRule"/>
</dbReference>
<protein>
    <recommendedName>
        <fullName evidence="12">Peroxidase</fullName>
        <ecNumber evidence="12">1.11.1.-</ecNumber>
    </recommendedName>
</protein>
<evidence type="ECO:0000313" key="14">
    <source>
        <dbReference type="EMBL" id="KAF2684276.1"/>
    </source>
</evidence>
<feature type="chain" id="PRO_5026375677" description="Peroxidase" evidence="12">
    <location>
        <begin position="21"/>
        <end position="402"/>
    </location>
</feature>
<dbReference type="SUPFAM" id="SSF48113">
    <property type="entry name" value="Heme-dependent peroxidases"/>
    <property type="match status" value="1"/>
</dbReference>
<dbReference type="EMBL" id="MU005581">
    <property type="protein sequence ID" value="KAF2684276.1"/>
    <property type="molecule type" value="Genomic_DNA"/>
</dbReference>
<keyword evidence="12" id="KW-0732">Signal</keyword>
<evidence type="ECO:0000256" key="7">
    <source>
        <dbReference type="ARBA" id="ARBA00023180"/>
    </source>
</evidence>
<feature type="disulfide bond" evidence="11">
    <location>
        <begin position="98"/>
        <end position="349"/>
    </location>
</feature>
<reference evidence="14" key="1">
    <citation type="journal article" date="2020" name="Stud. Mycol.">
        <title>101 Dothideomycetes genomes: a test case for predicting lifestyles and emergence of pathogens.</title>
        <authorList>
            <person name="Haridas S."/>
            <person name="Albert R."/>
            <person name="Binder M."/>
            <person name="Bloem J."/>
            <person name="Labutti K."/>
            <person name="Salamov A."/>
            <person name="Andreopoulos B."/>
            <person name="Baker S."/>
            <person name="Barry K."/>
            <person name="Bills G."/>
            <person name="Bluhm B."/>
            <person name="Cannon C."/>
            <person name="Castanera R."/>
            <person name="Culley D."/>
            <person name="Daum C."/>
            <person name="Ezra D."/>
            <person name="Gonzalez J."/>
            <person name="Henrissat B."/>
            <person name="Kuo A."/>
            <person name="Liang C."/>
            <person name="Lipzen A."/>
            <person name="Lutzoni F."/>
            <person name="Magnuson J."/>
            <person name="Mondo S."/>
            <person name="Nolan M."/>
            <person name="Ohm R."/>
            <person name="Pangilinan J."/>
            <person name="Park H.-J."/>
            <person name="Ramirez L."/>
            <person name="Alfaro M."/>
            <person name="Sun H."/>
            <person name="Tritt A."/>
            <person name="Yoshinaga Y."/>
            <person name="Zwiers L.-H."/>
            <person name="Turgeon B."/>
            <person name="Goodwin S."/>
            <person name="Spatafora J."/>
            <person name="Crous P."/>
            <person name="Grigoriev I."/>
        </authorList>
    </citation>
    <scope>NUCLEOTIDE SEQUENCE</scope>
    <source>
        <strain evidence="14">CBS 122367</strain>
    </source>
</reference>
<dbReference type="OrthoDB" id="2113341at2759"/>
<evidence type="ECO:0000256" key="10">
    <source>
        <dbReference type="PIRSR" id="PIRSR601621-3"/>
    </source>
</evidence>
<feature type="site" description="Transition state stabilizer" evidence="10">
    <location>
        <position position="128"/>
    </location>
</feature>
<dbReference type="GO" id="GO:0042744">
    <property type="term" value="P:hydrogen peroxide catabolic process"/>
    <property type="evidence" value="ECO:0007669"/>
    <property type="project" value="TreeGrafter"/>
</dbReference>
<feature type="domain" description="Plant heme peroxidase family profile" evidence="13">
    <location>
        <begin position="123"/>
        <end position="261"/>
    </location>
</feature>
<evidence type="ECO:0000256" key="2">
    <source>
        <dbReference type="ARBA" id="ARBA00022559"/>
    </source>
</evidence>
<feature type="signal peptide" evidence="12">
    <location>
        <begin position="1"/>
        <end position="20"/>
    </location>
</feature>
<evidence type="ECO:0000313" key="15">
    <source>
        <dbReference type="Proteomes" id="UP000799291"/>
    </source>
</evidence>
<feature type="binding site" evidence="9">
    <location>
        <position position="147"/>
    </location>
    <ligand>
        <name>Ca(2+)</name>
        <dbReference type="ChEBI" id="CHEBI:29108"/>
        <label>1</label>
    </ligand>
</feature>
<dbReference type="InterPro" id="IPR019794">
    <property type="entry name" value="Peroxidases_AS"/>
</dbReference>
<keyword evidence="15" id="KW-1185">Reference proteome</keyword>
<evidence type="ECO:0000256" key="1">
    <source>
        <dbReference type="ARBA" id="ARBA00006089"/>
    </source>
</evidence>
<dbReference type="GO" id="GO:0000302">
    <property type="term" value="P:response to reactive oxygen species"/>
    <property type="evidence" value="ECO:0007669"/>
    <property type="project" value="TreeGrafter"/>
</dbReference>
<dbReference type="PROSITE" id="PS50873">
    <property type="entry name" value="PEROXIDASE_4"/>
    <property type="match status" value="1"/>
</dbReference>
<dbReference type="PROSITE" id="PS00436">
    <property type="entry name" value="PEROXIDASE_2"/>
    <property type="match status" value="1"/>
</dbReference>
<evidence type="ECO:0000256" key="5">
    <source>
        <dbReference type="ARBA" id="ARBA00023002"/>
    </source>
</evidence>
<dbReference type="AlphaFoldDB" id="A0A6G1J182"/>
<keyword evidence="6 9" id="KW-0408">Iron</keyword>
<feature type="binding site" evidence="9">
    <location>
        <position position="273"/>
    </location>
    <ligand>
        <name>Ca(2+)</name>
        <dbReference type="ChEBI" id="CHEBI:29108"/>
        <label>2</label>
    </ligand>
</feature>
<keyword evidence="3 9" id="KW-0349">Heme</keyword>
<dbReference type="Pfam" id="PF00141">
    <property type="entry name" value="peroxidase"/>
    <property type="match status" value="1"/>
</dbReference>
<gene>
    <name evidence="14" type="ORF">K458DRAFT_338275</name>
</gene>
<name>A0A6G1J182_9PLEO</name>
<dbReference type="Proteomes" id="UP000799291">
    <property type="component" value="Unassembled WGS sequence"/>
</dbReference>
<dbReference type="GO" id="GO:0034599">
    <property type="term" value="P:cellular response to oxidative stress"/>
    <property type="evidence" value="ECO:0007669"/>
    <property type="project" value="InterPro"/>
</dbReference>
<comment type="cofactor">
    <cofactor evidence="9">
        <name>heme b</name>
        <dbReference type="ChEBI" id="CHEBI:60344"/>
    </cofactor>
    <text evidence="9">Binds 1 heme b (iron(II)-protoporphyrin IX) group per subunit.</text>
</comment>
<feature type="binding site" evidence="9">
    <location>
        <position position="280"/>
    </location>
    <ligand>
        <name>Ca(2+)</name>
        <dbReference type="ChEBI" id="CHEBI:29108"/>
        <label>2</label>
    </ligand>
</feature>
<dbReference type="InterPro" id="IPR010255">
    <property type="entry name" value="Haem_peroxidase_sf"/>
</dbReference>
<keyword evidence="4 9" id="KW-0479">Metal-binding</keyword>
<accession>A0A6G1J182</accession>
<dbReference type="PRINTS" id="PR00458">
    <property type="entry name" value="PEROXIDASE"/>
</dbReference>
<feature type="binding site" evidence="9">
    <location>
        <position position="275"/>
    </location>
    <ligand>
        <name>Ca(2+)</name>
        <dbReference type="ChEBI" id="CHEBI:29108"/>
        <label>2</label>
    </ligand>
</feature>
<dbReference type="InterPro" id="IPR001621">
    <property type="entry name" value="Ligninase"/>
</dbReference>
<evidence type="ECO:0000256" key="4">
    <source>
        <dbReference type="ARBA" id="ARBA00022723"/>
    </source>
</evidence>
<dbReference type="InterPro" id="IPR044831">
    <property type="entry name" value="Ccp1-like"/>
</dbReference>
<dbReference type="InterPro" id="IPR002016">
    <property type="entry name" value="Haem_peroxidase"/>
</dbReference>
<dbReference type="GO" id="GO:0004601">
    <property type="term" value="F:peroxidase activity"/>
    <property type="evidence" value="ECO:0007669"/>
    <property type="project" value="UniProtKB-KW"/>
</dbReference>
<feature type="binding site" evidence="9">
    <location>
        <position position="149"/>
    </location>
    <ligand>
        <name>Ca(2+)</name>
        <dbReference type="ChEBI" id="CHEBI:29108"/>
        <label>1</label>
    </ligand>
</feature>
<evidence type="ECO:0000256" key="3">
    <source>
        <dbReference type="ARBA" id="ARBA00022617"/>
    </source>
</evidence>
<feature type="disulfide bond" evidence="11">
    <location>
        <begin position="119"/>
        <end position="200"/>
    </location>
</feature>
<sequence>MKPLTILSYVLLSSLPTSLAHPGMGETMNQVKRAALASRAEAKQLIGDLKTLKDAQLTSIGKDIKAILLGTKGAESNTIDTSIPPGTVDSAACKADLCCVWKWISYEMTAKFNGTSGRCTKFARGAVRLGFHDAAVWTNTSTSGGADGSILLTNEIDRVDNDGLEAVADVFKAWYNKYNKYGVSMADLIQFGANVATVVCPLGPRIRSFVGRKDNAKAGPTGLLPGVDDSADKLIKLFQLKTIDAHDLVALVGAHTTSQQHFVDTTRDGDPQDSTPGIWDVAFYGQTTGSPPPRVLKFASDIVLSKDSRTKGEWQQFIGGQAHWNEDYAKAYTRLSLLGVNNINDLQECTKVLPPARTSFTSQDQVVLDMWLQGQFDQLNNLVDDAIMLSGVITNPGKKREE</sequence>
<evidence type="ECO:0000256" key="11">
    <source>
        <dbReference type="PIRSR" id="PIRSR601621-4"/>
    </source>
</evidence>
<dbReference type="GO" id="GO:0020037">
    <property type="term" value="F:heme binding"/>
    <property type="evidence" value="ECO:0007669"/>
    <property type="project" value="UniProtKB-UniRule"/>
</dbReference>
<dbReference type="PRINTS" id="PR00462">
    <property type="entry name" value="LIGNINASE"/>
</dbReference>
<keyword evidence="9 12" id="KW-0106">Calcium</keyword>